<comment type="caution">
    <text evidence="1">The sequence shown here is derived from an EMBL/GenBank/DDBJ whole genome shotgun (WGS) entry which is preliminary data.</text>
</comment>
<evidence type="ECO:0000313" key="1">
    <source>
        <dbReference type="EMBL" id="KAK6543909.1"/>
    </source>
</evidence>
<gene>
    <name evidence="1" type="ORF">TWF694_000628</name>
</gene>
<organism evidence="1 2">
    <name type="scientific">Orbilia ellipsospora</name>
    <dbReference type="NCBI Taxonomy" id="2528407"/>
    <lineage>
        <taxon>Eukaryota</taxon>
        <taxon>Fungi</taxon>
        <taxon>Dikarya</taxon>
        <taxon>Ascomycota</taxon>
        <taxon>Pezizomycotina</taxon>
        <taxon>Orbiliomycetes</taxon>
        <taxon>Orbiliales</taxon>
        <taxon>Orbiliaceae</taxon>
        <taxon>Orbilia</taxon>
    </lineage>
</organism>
<dbReference type="EMBL" id="JAVHJO010000001">
    <property type="protein sequence ID" value="KAK6543909.1"/>
    <property type="molecule type" value="Genomic_DNA"/>
</dbReference>
<accession>A0AAV9XP59</accession>
<evidence type="ECO:0008006" key="3">
    <source>
        <dbReference type="Google" id="ProtNLM"/>
    </source>
</evidence>
<sequence>MSSNLLFRQGMITLICGIGVSEWGASACHPHQNFSPPVKERCTRLSRFGHFEFPLVTAHAMNIKRLPD</sequence>
<dbReference type="Proteomes" id="UP001365542">
    <property type="component" value="Unassembled WGS sequence"/>
</dbReference>
<evidence type="ECO:0000313" key="2">
    <source>
        <dbReference type="Proteomes" id="UP001365542"/>
    </source>
</evidence>
<dbReference type="AlphaFoldDB" id="A0AAV9XP59"/>
<reference evidence="1 2" key="1">
    <citation type="submission" date="2019-10" db="EMBL/GenBank/DDBJ databases">
        <authorList>
            <person name="Palmer J.M."/>
        </authorList>
    </citation>
    <scope>NUCLEOTIDE SEQUENCE [LARGE SCALE GENOMIC DNA]</scope>
    <source>
        <strain evidence="1 2">TWF694</strain>
    </source>
</reference>
<protein>
    <recommendedName>
        <fullName evidence="3">Secreted protein</fullName>
    </recommendedName>
</protein>
<proteinExistence type="predicted"/>
<keyword evidence="2" id="KW-1185">Reference proteome</keyword>
<name>A0AAV9XP59_9PEZI</name>